<dbReference type="KEGG" id="cinf:CINF_0446"/>
<feature type="transmembrane region" description="Helical" evidence="7">
    <location>
        <begin position="48"/>
        <end position="68"/>
    </location>
</feature>
<evidence type="ECO:0000259" key="8">
    <source>
        <dbReference type="Pfam" id="PF01618"/>
    </source>
</evidence>
<accession>A0A7H9CHY9</accession>
<comment type="subcellular location">
    <subcellularLocation>
        <location evidence="1">Cell inner membrane</location>
        <topology evidence="1">Multi-pass membrane protein</topology>
    </subcellularLocation>
    <subcellularLocation>
        <location evidence="6">Membrane</location>
        <topology evidence="6">Multi-pass membrane protein</topology>
    </subcellularLocation>
</comment>
<keyword evidence="6" id="KW-0653">Protein transport</keyword>
<evidence type="ECO:0000313" key="9">
    <source>
        <dbReference type="EMBL" id="QLI04975.1"/>
    </source>
</evidence>
<protein>
    <submittedName>
        <fullName evidence="9">Putative membrane protein</fullName>
    </submittedName>
</protein>
<feature type="domain" description="MotA/TolQ/ExbB proton channel" evidence="8">
    <location>
        <begin position="119"/>
        <end position="202"/>
    </location>
</feature>
<gene>
    <name evidence="9" type="ORF">CINF_0446</name>
</gene>
<proteinExistence type="inferred from homology"/>
<dbReference type="InterPro" id="IPR002898">
    <property type="entry name" value="MotA_ExbB_proton_chnl"/>
</dbReference>
<keyword evidence="2" id="KW-1003">Cell membrane</keyword>
<dbReference type="GO" id="GO:0005886">
    <property type="term" value="C:plasma membrane"/>
    <property type="evidence" value="ECO:0007669"/>
    <property type="project" value="UniProtKB-SubCell"/>
</dbReference>
<dbReference type="AlphaFoldDB" id="A0A7H9CHY9"/>
<keyword evidence="5 7" id="KW-0472">Membrane</keyword>
<evidence type="ECO:0000313" key="10">
    <source>
        <dbReference type="Proteomes" id="UP000509414"/>
    </source>
</evidence>
<feature type="transmembrane region" description="Helical" evidence="7">
    <location>
        <begin position="21"/>
        <end position="42"/>
    </location>
</feature>
<dbReference type="Proteomes" id="UP000509414">
    <property type="component" value="Chromosome"/>
</dbReference>
<evidence type="ECO:0000256" key="7">
    <source>
        <dbReference type="SAM" id="Phobius"/>
    </source>
</evidence>
<feature type="transmembrane region" description="Helical" evidence="7">
    <location>
        <begin position="162"/>
        <end position="188"/>
    </location>
</feature>
<comment type="similarity">
    <text evidence="6">Belongs to the exbB/tolQ family.</text>
</comment>
<sequence>MDKNQFDFALPESDKRNKIAVYTKIIILPVLVYVAYLLSYFGFIELNIGINAIILSTFMLIIALLFTIHSAEYGCFVFECQKDDFKKELKSFILKSLLTIGKDTKSNANFDEFIKDYSKFIRNENIANVGAGVFSLLGVLGTFICIAISLAPLDASFDENVLALITSISSAFYVAIYGTILALWWIFFERFGITRFKKLVNRQKLVTKNFFWSKEELQERFMQEGISSFSKISTIFGYVSNKEFFSQLDKLVEQKFLNFTNLLENEENAITLSSEHIKQTLSSLSKSQKEQKDILRVYTDILNALNTFNKNFESMQIGFADNYAKLHTLSDEKLTRFERAVNTLVTSINNQAGLNNEQAK</sequence>
<evidence type="ECO:0000256" key="3">
    <source>
        <dbReference type="ARBA" id="ARBA00022692"/>
    </source>
</evidence>
<dbReference type="EMBL" id="CP049075">
    <property type="protein sequence ID" value="QLI04975.1"/>
    <property type="molecule type" value="Genomic_DNA"/>
</dbReference>
<evidence type="ECO:0000256" key="6">
    <source>
        <dbReference type="RuleBase" id="RU004057"/>
    </source>
</evidence>
<evidence type="ECO:0000256" key="2">
    <source>
        <dbReference type="ARBA" id="ARBA00022475"/>
    </source>
</evidence>
<keyword evidence="10" id="KW-1185">Reference proteome</keyword>
<organism evidence="9 10">
    <name type="scientific">Candidatus Campylobacter infans</name>
    <dbReference type="NCBI Taxonomy" id="2561898"/>
    <lineage>
        <taxon>Bacteria</taxon>
        <taxon>Pseudomonadati</taxon>
        <taxon>Campylobacterota</taxon>
        <taxon>Epsilonproteobacteria</taxon>
        <taxon>Campylobacterales</taxon>
        <taxon>Campylobacteraceae</taxon>
        <taxon>Campylobacter</taxon>
    </lineage>
</organism>
<feature type="transmembrane region" description="Helical" evidence="7">
    <location>
        <begin position="126"/>
        <end position="150"/>
    </location>
</feature>
<evidence type="ECO:0000256" key="1">
    <source>
        <dbReference type="ARBA" id="ARBA00004429"/>
    </source>
</evidence>
<dbReference type="Pfam" id="PF01618">
    <property type="entry name" value="MotA_ExbB"/>
    <property type="match status" value="1"/>
</dbReference>
<evidence type="ECO:0000256" key="5">
    <source>
        <dbReference type="ARBA" id="ARBA00023136"/>
    </source>
</evidence>
<evidence type="ECO:0000256" key="4">
    <source>
        <dbReference type="ARBA" id="ARBA00022989"/>
    </source>
</evidence>
<dbReference type="RefSeq" id="WP_178696597.1">
    <property type="nucleotide sequence ID" value="NZ_CP049075.1"/>
</dbReference>
<keyword evidence="3 7" id="KW-0812">Transmembrane</keyword>
<name>A0A7H9CHY9_9BACT</name>
<dbReference type="GO" id="GO:0015031">
    <property type="term" value="P:protein transport"/>
    <property type="evidence" value="ECO:0007669"/>
    <property type="project" value="UniProtKB-KW"/>
</dbReference>
<reference evidence="9 10" key="1">
    <citation type="submission" date="2020-02" db="EMBL/GenBank/DDBJ databases">
        <title>Complete genome sequence of the novel Campylobacter species Candidatus Campylobacter infans.</title>
        <authorList>
            <person name="Duim B."/>
            <person name="Zomer A."/>
            <person name="van der Graaf L."/>
            <person name="Wagenaar J."/>
        </authorList>
    </citation>
    <scope>NUCLEOTIDE SEQUENCE [LARGE SCALE GENOMIC DNA]</scope>
    <source>
        <strain evidence="9 10">19S00001</strain>
    </source>
</reference>
<keyword evidence="6" id="KW-0813">Transport</keyword>
<keyword evidence="4 7" id="KW-1133">Transmembrane helix</keyword>